<gene>
    <name evidence="1" type="ORF">NEIMUCOT_05831</name>
</gene>
<dbReference type="Proteomes" id="UP000003344">
    <property type="component" value="Unassembled WGS sequence"/>
</dbReference>
<dbReference type="EMBL" id="ACDX02000015">
    <property type="protein sequence ID" value="EFC87757.1"/>
    <property type="molecule type" value="Genomic_DNA"/>
</dbReference>
<name>D2ZYW5_NEIM2</name>
<accession>D2ZYW5</accession>
<reference evidence="1 2" key="1">
    <citation type="submission" date="2009-10" db="EMBL/GenBank/DDBJ databases">
        <authorList>
            <person name="Weinstock G."/>
            <person name="Sodergren E."/>
            <person name="Clifton S."/>
            <person name="Fulton L."/>
            <person name="Fulton B."/>
            <person name="Courtney L."/>
            <person name="Fronick C."/>
            <person name="Harrison M."/>
            <person name="Strong C."/>
            <person name="Farmer C."/>
            <person name="Delahaunty K."/>
            <person name="Markovic C."/>
            <person name="Hall O."/>
            <person name="Minx P."/>
            <person name="Tomlinson C."/>
            <person name="Mitreva M."/>
            <person name="Nelson J."/>
            <person name="Hou S."/>
            <person name="Wollam A."/>
            <person name="Pepin K.H."/>
            <person name="Johnson M."/>
            <person name="Bhonagiri V."/>
            <person name="Nash W.E."/>
            <person name="Warren W."/>
            <person name="Chinwalla A."/>
            <person name="Mardis E.R."/>
            <person name="Wilson R.K."/>
        </authorList>
    </citation>
    <scope>NUCLEOTIDE SEQUENCE [LARGE SCALE GENOMIC DNA]</scope>
    <source>
        <strain evidence="2">ATCC 25996 / DSM 4631 / NCTC 10774 / M26</strain>
    </source>
</reference>
<evidence type="ECO:0000313" key="1">
    <source>
        <dbReference type="EMBL" id="EFC87757.1"/>
    </source>
</evidence>
<proteinExistence type="predicted"/>
<dbReference type="AlphaFoldDB" id="D2ZYW5"/>
<comment type="caution">
    <text evidence="1">The sequence shown here is derived from an EMBL/GenBank/DDBJ whole genome shotgun (WGS) entry which is preliminary data.</text>
</comment>
<organism evidence="1 2">
    <name type="scientific">Neisseria mucosa (strain ATCC 25996 / DSM 4631 / NCTC 10774 / M26)</name>
    <dbReference type="NCBI Taxonomy" id="546266"/>
    <lineage>
        <taxon>Bacteria</taxon>
        <taxon>Pseudomonadati</taxon>
        <taxon>Pseudomonadota</taxon>
        <taxon>Betaproteobacteria</taxon>
        <taxon>Neisseriales</taxon>
        <taxon>Neisseriaceae</taxon>
        <taxon>Neisseria</taxon>
    </lineage>
</organism>
<evidence type="ECO:0000313" key="2">
    <source>
        <dbReference type="Proteomes" id="UP000003344"/>
    </source>
</evidence>
<sequence length="47" mass="5416">MGGFFVKFGRILSIKCFIGQNLAETRCSRRVFSVCKNCKSQYDSARY</sequence>
<dbReference type="STRING" id="546266.NEIMUCOT_05831"/>
<protein>
    <submittedName>
        <fullName evidence="1">Uncharacterized protein</fullName>
    </submittedName>
</protein>